<evidence type="ECO:0000313" key="2">
    <source>
        <dbReference type="WBParaSite" id="PDA_v2.g18431.t1"/>
    </source>
</evidence>
<name>A0A914PKG4_9BILA</name>
<protein>
    <submittedName>
        <fullName evidence="2">Uncharacterized protein</fullName>
    </submittedName>
</protein>
<dbReference type="AlphaFoldDB" id="A0A914PKG4"/>
<evidence type="ECO:0000313" key="1">
    <source>
        <dbReference type="Proteomes" id="UP000887578"/>
    </source>
</evidence>
<dbReference type="Proteomes" id="UP000887578">
    <property type="component" value="Unplaced"/>
</dbReference>
<proteinExistence type="predicted"/>
<sequence length="108" mass="12635">MMENKKVCLPACNGCIPPHHFESQQHDANDVKITLSVDINMFYKIKIESVSKTPKEEAFALVFEKNLRIEENVACLKLIVKETGENHFEEIGIEFKDFEKEEDFFFMF</sequence>
<organism evidence="1 2">
    <name type="scientific">Panagrolaimus davidi</name>
    <dbReference type="NCBI Taxonomy" id="227884"/>
    <lineage>
        <taxon>Eukaryota</taxon>
        <taxon>Metazoa</taxon>
        <taxon>Ecdysozoa</taxon>
        <taxon>Nematoda</taxon>
        <taxon>Chromadorea</taxon>
        <taxon>Rhabditida</taxon>
        <taxon>Tylenchina</taxon>
        <taxon>Panagrolaimomorpha</taxon>
        <taxon>Panagrolaimoidea</taxon>
        <taxon>Panagrolaimidae</taxon>
        <taxon>Panagrolaimus</taxon>
    </lineage>
</organism>
<keyword evidence="1" id="KW-1185">Reference proteome</keyword>
<dbReference type="WBParaSite" id="PDA_v2.g18431.t1">
    <property type="protein sequence ID" value="PDA_v2.g18431.t1"/>
    <property type="gene ID" value="PDA_v2.g18431"/>
</dbReference>
<reference evidence="2" key="1">
    <citation type="submission" date="2022-11" db="UniProtKB">
        <authorList>
            <consortium name="WormBaseParasite"/>
        </authorList>
    </citation>
    <scope>IDENTIFICATION</scope>
</reference>
<accession>A0A914PKG4</accession>